<comment type="caution">
    <text evidence="2">The sequence shown here is derived from an EMBL/GenBank/DDBJ whole genome shotgun (WGS) entry which is preliminary data.</text>
</comment>
<feature type="compositionally biased region" description="Polar residues" evidence="1">
    <location>
        <begin position="110"/>
        <end position="119"/>
    </location>
</feature>
<reference evidence="2" key="1">
    <citation type="journal article" date="2019" name="Sci. Rep.">
        <title>Draft genome of Tanacetum cinerariifolium, the natural source of mosquito coil.</title>
        <authorList>
            <person name="Yamashiro T."/>
            <person name="Shiraishi A."/>
            <person name="Satake H."/>
            <person name="Nakayama K."/>
        </authorList>
    </citation>
    <scope>NUCLEOTIDE SEQUENCE</scope>
</reference>
<evidence type="ECO:0000256" key="1">
    <source>
        <dbReference type="SAM" id="MobiDB-lite"/>
    </source>
</evidence>
<evidence type="ECO:0000313" key="2">
    <source>
        <dbReference type="EMBL" id="GEU56735.1"/>
    </source>
</evidence>
<name>A0A6L2L8W5_TANCI</name>
<dbReference type="EMBL" id="BKCJ010003713">
    <property type="protein sequence ID" value="GEU56735.1"/>
    <property type="molecule type" value="Genomic_DNA"/>
</dbReference>
<organism evidence="2">
    <name type="scientific">Tanacetum cinerariifolium</name>
    <name type="common">Dalmatian daisy</name>
    <name type="synonym">Chrysanthemum cinerariifolium</name>
    <dbReference type="NCBI Taxonomy" id="118510"/>
    <lineage>
        <taxon>Eukaryota</taxon>
        <taxon>Viridiplantae</taxon>
        <taxon>Streptophyta</taxon>
        <taxon>Embryophyta</taxon>
        <taxon>Tracheophyta</taxon>
        <taxon>Spermatophyta</taxon>
        <taxon>Magnoliopsida</taxon>
        <taxon>eudicotyledons</taxon>
        <taxon>Gunneridae</taxon>
        <taxon>Pentapetalae</taxon>
        <taxon>asterids</taxon>
        <taxon>campanulids</taxon>
        <taxon>Asterales</taxon>
        <taxon>Asteraceae</taxon>
        <taxon>Asteroideae</taxon>
        <taxon>Anthemideae</taxon>
        <taxon>Anthemidinae</taxon>
        <taxon>Tanacetum</taxon>
    </lineage>
</organism>
<feature type="region of interest" description="Disordered" evidence="1">
    <location>
        <begin position="1"/>
        <end position="49"/>
    </location>
</feature>
<feature type="compositionally biased region" description="Basic residues" evidence="1">
    <location>
        <begin position="120"/>
        <end position="133"/>
    </location>
</feature>
<gene>
    <name evidence="2" type="ORF">Tci_028713</name>
</gene>
<feature type="compositionally biased region" description="Basic and acidic residues" evidence="1">
    <location>
        <begin position="134"/>
        <end position="144"/>
    </location>
</feature>
<sequence>MTLYHEHTESNDEEEETQGNQVKDGAQATHKTEEATTSTTVVPDTEPLSFHQRIINLEKDVKELKIVDHSSTLLSTIKSEVPKAIKEYLGTSLDNSLQKVTDAIKKEQNPSKTGQNRAQNGKRRKVNSQKSKKVKPDKVEAKEIKKSRKIKKRDQKLPFSKVLYKERVEIDKC</sequence>
<feature type="compositionally biased region" description="Basic and acidic residues" evidence="1">
    <location>
        <begin position="1"/>
        <end position="10"/>
    </location>
</feature>
<feature type="region of interest" description="Disordered" evidence="1">
    <location>
        <begin position="101"/>
        <end position="153"/>
    </location>
</feature>
<protein>
    <submittedName>
        <fullName evidence="2">Uncharacterized protein</fullName>
    </submittedName>
</protein>
<accession>A0A6L2L8W5</accession>
<proteinExistence type="predicted"/>
<dbReference type="AlphaFoldDB" id="A0A6L2L8W5"/>